<dbReference type="InterPro" id="IPR029044">
    <property type="entry name" value="Nucleotide-diphossugar_trans"/>
</dbReference>
<dbReference type="Pfam" id="PF01793">
    <property type="entry name" value="Glyco_transf_15"/>
    <property type="match status" value="1"/>
</dbReference>
<organism evidence="5 6">
    <name type="scientific">Eutypa lata (strain UCR-EL1)</name>
    <name type="common">Grapevine dieback disease fungus</name>
    <name type="synonym">Eutypa armeniacae</name>
    <dbReference type="NCBI Taxonomy" id="1287681"/>
    <lineage>
        <taxon>Eukaryota</taxon>
        <taxon>Fungi</taxon>
        <taxon>Dikarya</taxon>
        <taxon>Ascomycota</taxon>
        <taxon>Pezizomycotina</taxon>
        <taxon>Sordariomycetes</taxon>
        <taxon>Xylariomycetidae</taxon>
        <taxon>Xylariales</taxon>
        <taxon>Diatrypaceae</taxon>
        <taxon>Eutypa</taxon>
    </lineage>
</organism>
<keyword evidence="2 5" id="KW-0328">Glycosyltransferase</keyword>
<dbReference type="InterPro" id="IPR002685">
    <property type="entry name" value="Glyco_trans_15"/>
</dbReference>
<evidence type="ECO:0000313" key="6">
    <source>
        <dbReference type="Proteomes" id="UP000012174"/>
    </source>
</evidence>
<sequence length="436" mass="50894">MLQLRRLVRSLRRRIPLWVLLPILAASALEALLHVWTWTVPLPPGELDEGFLAGPGCREPDPGAPRANAAFVMLARNSERRQARATVASIERQFNAWRGYPVVFLNDEEWDPAFVRELNRTAAGKGVFEVIPQDVWSFPDWIDPEAARRSIKAQGETGLQHAGQEGYHHMCRFYSGKFYELPALQQYKWYWRLEPDVEYTCAITYDPFVEMERRNKVYGFTIALWELGNSCPSLFREVADWMDFRGVRPTALWKAAVSASWAPWPLRRLLMSWFAHRDARGDAWSLCHYWSNFEIADMDFFRSAEYQAFFDYLDRKGGFYFERWGDAAVHSLAVAMYADPSQVHHFEDIGYRHDHLYQCPANAPGDAQLPGSEVLSRGQKNPKWSPEEADGIGCRCECDHRKRGTRNHQEYCLNKLKQPNTRERRWLTWTQRLMWH</sequence>
<evidence type="ECO:0000256" key="3">
    <source>
        <dbReference type="ARBA" id="ARBA00022679"/>
    </source>
</evidence>
<dbReference type="OrthoDB" id="439943at2759"/>
<dbReference type="PIRSF" id="PIRSF018153">
    <property type="entry name" value="Glyco_trans_15"/>
    <property type="match status" value="1"/>
</dbReference>
<dbReference type="Proteomes" id="UP000012174">
    <property type="component" value="Unassembled WGS sequence"/>
</dbReference>
<dbReference type="eggNOG" id="KOG4472">
    <property type="taxonomic scope" value="Eukaryota"/>
</dbReference>
<dbReference type="GO" id="GO:0006487">
    <property type="term" value="P:protein N-linked glycosylation"/>
    <property type="evidence" value="ECO:0007669"/>
    <property type="project" value="TreeGrafter"/>
</dbReference>
<gene>
    <name evidence="5" type="ORF">UCREL1_9601</name>
</gene>
<dbReference type="PANTHER" id="PTHR31121">
    <property type="entry name" value="ALPHA-1,2 MANNOSYLTRANSFERASE KTR1"/>
    <property type="match status" value="1"/>
</dbReference>
<dbReference type="OMA" id="RNHPGYC"/>
<evidence type="ECO:0000256" key="4">
    <source>
        <dbReference type="PIRSR" id="PIRSR018153-1"/>
    </source>
</evidence>
<keyword evidence="3 5" id="KW-0808">Transferase</keyword>
<feature type="active site" description="Nucleophile" evidence="4">
    <location>
        <position position="294"/>
    </location>
</feature>
<dbReference type="GO" id="GO:0016020">
    <property type="term" value="C:membrane"/>
    <property type="evidence" value="ECO:0007669"/>
    <property type="project" value="InterPro"/>
</dbReference>
<reference evidence="6" key="1">
    <citation type="journal article" date="2013" name="Genome Announc.">
        <title>Draft genome sequence of the grapevine dieback fungus Eutypa lata UCR-EL1.</title>
        <authorList>
            <person name="Blanco-Ulate B."/>
            <person name="Rolshausen P.E."/>
            <person name="Cantu D."/>
        </authorList>
    </citation>
    <scope>NUCLEOTIDE SEQUENCE [LARGE SCALE GENOMIC DNA]</scope>
    <source>
        <strain evidence="6">UCR-EL1</strain>
    </source>
</reference>
<dbReference type="HOGENOM" id="CLU_024327_2_1_1"/>
<dbReference type="SUPFAM" id="SSF53448">
    <property type="entry name" value="Nucleotide-diphospho-sugar transferases"/>
    <property type="match status" value="1"/>
</dbReference>
<proteinExistence type="inferred from homology"/>
<evidence type="ECO:0000256" key="2">
    <source>
        <dbReference type="ARBA" id="ARBA00022676"/>
    </source>
</evidence>
<accession>M7SGQ6</accession>
<dbReference type="GO" id="GO:0000032">
    <property type="term" value="P:cell wall mannoprotein biosynthetic process"/>
    <property type="evidence" value="ECO:0007669"/>
    <property type="project" value="TreeGrafter"/>
</dbReference>
<dbReference type="EMBL" id="KB707222">
    <property type="protein sequence ID" value="EMR63453.1"/>
    <property type="molecule type" value="Genomic_DNA"/>
</dbReference>
<dbReference type="AlphaFoldDB" id="M7SGQ6"/>
<dbReference type="PANTHER" id="PTHR31121:SF2">
    <property type="entry name" value="MANNOSYLTRANSFERASE KTR5-RELATED"/>
    <property type="match status" value="1"/>
</dbReference>
<dbReference type="GO" id="GO:0005794">
    <property type="term" value="C:Golgi apparatus"/>
    <property type="evidence" value="ECO:0007669"/>
    <property type="project" value="TreeGrafter"/>
</dbReference>
<evidence type="ECO:0000313" key="5">
    <source>
        <dbReference type="EMBL" id="EMR63453.1"/>
    </source>
</evidence>
<evidence type="ECO:0000256" key="1">
    <source>
        <dbReference type="ARBA" id="ARBA00007677"/>
    </source>
</evidence>
<comment type="similarity">
    <text evidence="1">Belongs to the glycosyltransferase 15 family.</text>
</comment>
<dbReference type="Gene3D" id="3.90.550.10">
    <property type="entry name" value="Spore Coat Polysaccharide Biosynthesis Protein SpsA, Chain A"/>
    <property type="match status" value="1"/>
</dbReference>
<dbReference type="KEGG" id="ela:UCREL1_9601"/>
<keyword evidence="6" id="KW-1185">Reference proteome</keyword>
<dbReference type="GO" id="GO:0000026">
    <property type="term" value="F:alpha-1,2-mannosyltransferase activity"/>
    <property type="evidence" value="ECO:0007669"/>
    <property type="project" value="TreeGrafter"/>
</dbReference>
<protein>
    <submittedName>
        <fullName evidence="5">Putative glycolipid 2-alpha-mannosyltransferase protein</fullName>
    </submittedName>
</protein>
<name>M7SGQ6_EUTLA</name>